<evidence type="ECO:0000313" key="1">
    <source>
        <dbReference type="EMBL" id="GAD25725.1"/>
    </source>
</evidence>
<name>A0ABQ0IU83_GLUTH</name>
<evidence type="ECO:0000313" key="2">
    <source>
        <dbReference type="Proteomes" id="UP000018209"/>
    </source>
</evidence>
<protein>
    <submittedName>
        <fullName evidence="1">Transposase</fullName>
    </submittedName>
</protein>
<dbReference type="EMBL" id="BASM01000011">
    <property type="protein sequence ID" value="GAD25725.1"/>
    <property type="molecule type" value="Genomic_DNA"/>
</dbReference>
<reference evidence="1 2" key="1">
    <citation type="submission" date="2013-08" db="EMBL/GenBank/DDBJ databases">
        <title>Gluconobacter thailandicus NBRC 3257 whole genome sequence.</title>
        <authorList>
            <person name="Matsutani M."/>
            <person name="Yakushi T."/>
            <person name="Matsushita K."/>
        </authorList>
    </citation>
    <scope>NUCLEOTIDE SEQUENCE [LARGE SCALE GENOMIC DNA]</scope>
    <source>
        <strain evidence="1 2">NBRC 3257</strain>
    </source>
</reference>
<accession>A0ABQ0IU83</accession>
<gene>
    <name evidence="1" type="ORF">NBRC3257_0724</name>
</gene>
<sequence>MSPRTLDALQDAVCGAIDDISHRQAATCFIAAGYEPD</sequence>
<proteinExistence type="predicted"/>
<dbReference type="Proteomes" id="UP000018209">
    <property type="component" value="Unassembled WGS sequence"/>
</dbReference>
<organism evidence="1 2">
    <name type="scientific">Gluconobacter thailandicus NBRC 3257</name>
    <dbReference type="NCBI Taxonomy" id="1381097"/>
    <lineage>
        <taxon>Bacteria</taxon>
        <taxon>Pseudomonadati</taxon>
        <taxon>Pseudomonadota</taxon>
        <taxon>Alphaproteobacteria</taxon>
        <taxon>Acetobacterales</taxon>
        <taxon>Acetobacteraceae</taxon>
        <taxon>Gluconobacter</taxon>
    </lineage>
</organism>
<comment type="caution">
    <text evidence="1">The sequence shown here is derived from an EMBL/GenBank/DDBJ whole genome shotgun (WGS) entry which is preliminary data.</text>
</comment>
<keyword evidence="2" id="KW-1185">Reference proteome</keyword>